<evidence type="ECO:0000256" key="2">
    <source>
        <dbReference type="ARBA" id="ARBA00022963"/>
    </source>
</evidence>
<evidence type="ECO:0000256" key="1">
    <source>
        <dbReference type="ARBA" id="ARBA00022801"/>
    </source>
</evidence>
<dbReference type="Gene3D" id="3.40.50.1820">
    <property type="entry name" value="alpha/beta hydrolase"/>
    <property type="match status" value="1"/>
</dbReference>
<dbReference type="InterPro" id="IPR029058">
    <property type="entry name" value="AB_hydrolase_fold"/>
</dbReference>
<evidence type="ECO:0000256" key="3">
    <source>
        <dbReference type="ARBA" id="ARBA00023098"/>
    </source>
</evidence>
<reference evidence="5 6" key="1">
    <citation type="submission" date="2023-07" db="EMBL/GenBank/DDBJ databases">
        <title>Genomic Encyclopedia of Type Strains, Phase IV (KMG-IV): sequencing the most valuable type-strain genomes for metagenomic binning, comparative biology and taxonomic classification.</title>
        <authorList>
            <person name="Goeker M."/>
        </authorList>
    </citation>
    <scope>NUCLEOTIDE SEQUENCE [LARGE SCALE GENOMIC DNA]</scope>
    <source>
        <strain evidence="5 6">DSM 23837</strain>
    </source>
</reference>
<protein>
    <submittedName>
        <fullName evidence="5">Dienelactone hydrolase/uncharacterized integral membrane protein</fullName>
    </submittedName>
</protein>
<proteinExistence type="predicted"/>
<dbReference type="Proteomes" id="UP001223586">
    <property type="component" value="Unassembled WGS sequence"/>
</dbReference>
<feature type="transmembrane region" description="Helical" evidence="4">
    <location>
        <begin position="54"/>
        <end position="71"/>
    </location>
</feature>
<evidence type="ECO:0000313" key="5">
    <source>
        <dbReference type="EMBL" id="MDQ0175404.1"/>
    </source>
</evidence>
<keyword evidence="4" id="KW-0812">Transmembrane</keyword>
<keyword evidence="6" id="KW-1185">Reference proteome</keyword>
<dbReference type="SUPFAM" id="SSF53474">
    <property type="entry name" value="alpha/beta-Hydrolases"/>
    <property type="match status" value="1"/>
</dbReference>
<gene>
    <name evidence="5" type="ORF">J2S08_001238</name>
</gene>
<keyword evidence="2" id="KW-0442">Lipid degradation</keyword>
<name>A0ABT9WQ40_9BACI</name>
<dbReference type="Pfam" id="PF03403">
    <property type="entry name" value="PAF-AH_p_II"/>
    <property type="match status" value="1"/>
</dbReference>
<comment type="caution">
    <text evidence="5">The sequence shown here is derived from an EMBL/GenBank/DDBJ whole genome shotgun (WGS) entry which is preliminary data.</text>
</comment>
<evidence type="ECO:0000256" key="4">
    <source>
        <dbReference type="SAM" id="Phobius"/>
    </source>
</evidence>
<keyword evidence="4" id="KW-1133">Transmembrane helix</keyword>
<dbReference type="PANTHER" id="PTHR10272:SF0">
    <property type="entry name" value="PLATELET-ACTIVATING FACTOR ACETYLHYDROLASE"/>
    <property type="match status" value="1"/>
</dbReference>
<accession>A0ABT9WQ40</accession>
<keyword evidence="1 5" id="KW-0378">Hydrolase</keyword>
<organism evidence="5 6">
    <name type="scientific">Bacillus chungangensis</name>
    <dbReference type="NCBI Taxonomy" id="587633"/>
    <lineage>
        <taxon>Bacteria</taxon>
        <taxon>Bacillati</taxon>
        <taxon>Bacillota</taxon>
        <taxon>Bacilli</taxon>
        <taxon>Bacillales</taxon>
        <taxon>Bacillaceae</taxon>
        <taxon>Bacillus</taxon>
    </lineage>
</organism>
<evidence type="ECO:0000313" key="6">
    <source>
        <dbReference type="Proteomes" id="UP001223586"/>
    </source>
</evidence>
<keyword evidence="3" id="KW-0443">Lipid metabolism</keyword>
<sequence length="474" mass="53794">MRIFECFVIILNFFTLGRVLLFGRGLTRINLILLGASSVATALHLLLEGYRWQMMPAYTVLLLVILLIFVFPNKYTVSTSVAARIFKIGFISLYLAFSVALPLIVPIFTFDKPTGRYEIGTKTYHFIDEKRPEAYIDNPEAHRELMVQLWYPAETGSKEPTAPYITHSKELASGLALTRPFPAFLFEHLGLVKTHSHQGALLSREQTAWPLLIFSHGMDQFRGQNTFQMEELASHGYIVAAIDHTYDAAATVFPDGRTALSRSQLDEGLSVLDKHIPLWVKDVKFVLDKMEKFNAGDSEDHFRDAINMKRIGMIGHSYGGATAMQILMEDERVKAGINMDGGLYGKPAPKEGISKPFMIMNADDADQYLQAAKEQSDVSMDIFKKVWNELERRTTLAMTDGGYSLTIPHTNHMSYTDFPLYSPLMKEKGENVRLTHRRINDVSLTFFNNYVKGDHSISMEEMSKRYPEINLIKH</sequence>
<dbReference type="EMBL" id="JAUSTT010000006">
    <property type="protein sequence ID" value="MDQ0175404.1"/>
    <property type="molecule type" value="Genomic_DNA"/>
</dbReference>
<dbReference type="PANTHER" id="PTHR10272">
    <property type="entry name" value="PLATELET-ACTIVATING FACTOR ACETYLHYDROLASE"/>
    <property type="match status" value="1"/>
</dbReference>
<feature type="transmembrane region" description="Helical" evidence="4">
    <location>
        <begin position="91"/>
        <end position="110"/>
    </location>
</feature>
<feature type="transmembrane region" description="Helical" evidence="4">
    <location>
        <begin position="7"/>
        <end position="23"/>
    </location>
</feature>
<keyword evidence="4" id="KW-0472">Membrane</keyword>
<dbReference type="RefSeq" id="WP_307227704.1">
    <property type="nucleotide sequence ID" value="NZ_JAUSTT010000006.1"/>
</dbReference>
<dbReference type="GO" id="GO:0016787">
    <property type="term" value="F:hydrolase activity"/>
    <property type="evidence" value="ECO:0007669"/>
    <property type="project" value="UniProtKB-KW"/>
</dbReference>